<evidence type="ECO:0000313" key="3">
    <source>
        <dbReference type="Proteomes" id="UP000823388"/>
    </source>
</evidence>
<dbReference type="Proteomes" id="UP000823388">
    <property type="component" value="Chromosome 9K"/>
</dbReference>
<dbReference type="AlphaFoldDB" id="A0A8T0NYS5"/>
<evidence type="ECO:0000256" key="1">
    <source>
        <dbReference type="SAM" id="MobiDB-lite"/>
    </source>
</evidence>
<protein>
    <submittedName>
        <fullName evidence="2">Uncharacterized protein</fullName>
    </submittedName>
</protein>
<accession>A0A8T0NYS5</accession>
<reference evidence="2" key="1">
    <citation type="submission" date="2020-05" db="EMBL/GenBank/DDBJ databases">
        <title>WGS assembly of Panicum virgatum.</title>
        <authorList>
            <person name="Lovell J.T."/>
            <person name="Jenkins J."/>
            <person name="Shu S."/>
            <person name="Juenger T.E."/>
            <person name="Schmutz J."/>
        </authorList>
    </citation>
    <scope>NUCLEOTIDE SEQUENCE</scope>
    <source>
        <strain evidence="2">AP13</strain>
    </source>
</reference>
<feature type="compositionally biased region" description="Basic residues" evidence="1">
    <location>
        <begin position="113"/>
        <end position="130"/>
    </location>
</feature>
<sequence length="151" mass="17188">MCAYSPRSHSASWARGRCPLPIRHCHRRQHPGGRRLRLRGSDVIAEERRVVGGEVRPVLARHRHRRQRLGDDGFVSGAPMSSLKSSTWSEARSRREKLSDARRLSTAIDGARSKRPRRSSLGAHSKRPRRSSLGMRSKEAGGGIRWTPRRW</sequence>
<comment type="caution">
    <text evidence="2">The sequence shown here is derived from an EMBL/GenBank/DDBJ whole genome shotgun (WGS) entry which is preliminary data.</text>
</comment>
<dbReference type="EMBL" id="CM029053">
    <property type="protein sequence ID" value="KAG2552276.1"/>
    <property type="molecule type" value="Genomic_DNA"/>
</dbReference>
<feature type="compositionally biased region" description="Basic and acidic residues" evidence="1">
    <location>
        <begin position="91"/>
        <end position="103"/>
    </location>
</feature>
<organism evidence="2 3">
    <name type="scientific">Panicum virgatum</name>
    <name type="common">Blackwell switchgrass</name>
    <dbReference type="NCBI Taxonomy" id="38727"/>
    <lineage>
        <taxon>Eukaryota</taxon>
        <taxon>Viridiplantae</taxon>
        <taxon>Streptophyta</taxon>
        <taxon>Embryophyta</taxon>
        <taxon>Tracheophyta</taxon>
        <taxon>Spermatophyta</taxon>
        <taxon>Magnoliopsida</taxon>
        <taxon>Liliopsida</taxon>
        <taxon>Poales</taxon>
        <taxon>Poaceae</taxon>
        <taxon>PACMAD clade</taxon>
        <taxon>Panicoideae</taxon>
        <taxon>Panicodae</taxon>
        <taxon>Paniceae</taxon>
        <taxon>Panicinae</taxon>
        <taxon>Panicum</taxon>
        <taxon>Panicum sect. Hiantes</taxon>
    </lineage>
</organism>
<feature type="region of interest" description="Disordered" evidence="1">
    <location>
        <begin position="58"/>
        <end position="151"/>
    </location>
</feature>
<proteinExistence type="predicted"/>
<name>A0A8T0NYS5_PANVG</name>
<evidence type="ECO:0000313" key="2">
    <source>
        <dbReference type="EMBL" id="KAG2552276.1"/>
    </source>
</evidence>
<gene>
    <name evidence="2" type="ORF">PVAP13_9KG089400</name>
</gene>
<keyword evidence="3" id="KW-1185">Reference proteome</keyword>